<dbReference type="EMBL" id="LVLJ01003355">
    <property type="protein sequence ID" value="OAE21688.1"/>
    <property type="molecule type" value="Genomic_DNA"/>
</dbReference>
<proteinExistence type="predicted"/>
<reference evidence="2" key="1">
    <citation type="submission" date="2016-03" db="EMBL/GenBank/DDBJ databases">
        <title>Mechanisms controlling the formation of the plant cell surface in tip-growing cells are functionally conserved among land plants.</title>
        <authorList>
            <person name="Honkanen S."/>
            <person name="Jones V.A."/>
            <person name="Morieri G."/>
            <person name="Champion C."/>
            <person name="Hetherington A.J."/>
            <person name="Kelly S."/>
            <person name="Saint-Marcoux D."/>
            <person name="Proust H."/>
            <person name="Prescott H."/>
            <person name="Dolan L."/>
        </authorList>
    </citation>
    <scope>NUCLEOTIDE SEQUENCE [LARGE SCALE GENOMIC DNA]</scope>
    <source>
        <tissue evidence="2">Whole gametophyte</tissue>
    </source>
</reference>
<evidence type="ECO:0000313" key="2">
    <source>
        <dbReference type="EMBL" id="OAE21688.1"/>
    </source>
</evidence>
<evidence type="ECO:0000256" key="1">
    <source>
        <dbReference type="SAM" id="MobiDB-lite"/>
    </source>
</evidence>
<keyword evidence="3" id="KW-1185">Reference proteome</keyword>
<comment type="caution">
    <text evidence="2">The sequence shown here is derived from an EMBL/GenBank/DDBJ whole genome shotgun (WGS) entry which is preliminary data.</text>
</comment>
<name>A0A176VL45_MARPO</name>
<protein>
    <submittedName>
        <fullName evidence="2">Uncharacterized protein</fullName>
    </submittedName>
</protein>
<accession>A0A176VL45</accession>
<dbReference type="AlphaFoldDB" id="A0A176VL45"/>
<feature type="region of interest" description="Disordered" evidence="1">
    <location>
        <begin position="19"/>
        <end position="61"/>
    </location>
</feature>
<dbReference type="Proteomes" id="UP000077202">
    <property type="component" value="Unassembled WGS sequence"/>
</dbReference>
<evidence type="ECO:0000313" key="3">
    <source>
        <dbReference type="Proteomes" id="UP000077202"/>
    </source>
</evidence>
<organism evidence="2 3">
    <name type="scientific">Marchantia polymorpha subsp. ruderalis</name>
    <dbReference type="NCBI Taxonomy" id="1480154"/>
    <lineage>
        <taxon>Eukaryota</taxon>
        <taxon>Viridiplantae</taxon>
        <taxon>Streptophyta</taxon>
        <taxon>Embryophyta</taxon>
        <taxon>Marchantiophyta</taxon>
        <taxon>Marchantiopsida</taxon>
        <taxon>Marchantiidae</taxon>
        <taxon>Marchantiales</taxon>
        <taxon>Marchantiaceae</taxon>
        <taxon>Marchantia</taxon>
    </lineage>
</organism>
<feature type="compositionally biased region" description="Basic and acidic residues" evidence="1">
    <location>
        <begin position="20"/>
        <end position="40"/>
    </location>
</feature>
<sequence length="274" mass="30659">MCQIRWGNRHGLGVSGEVINKGEARDSTRDKYSTEGERRGNVGRRSRRLKKKEKRSGELNAGQQQRLVVALLQNMRDGIMGPDCWERSMRRWATNDGRPSRNEFYSAVKEEMKGGLKVLRVREEDGFWHLFRSQAKESGRGSGSGSGSGLKGFLGSRKYHAATGTLHRRPGAEVVQWQGRAGQWCMPWLGRERDLERDEDMSLGHSWGAAKTGPEEAPTKGHVALTFGFSPEQLQRSLLALEGAERKTVSKARIMAPRGRARARGGRVALSWMA</sequence>
<gene>
    <name evidence="2" type="ORF">AXG93_4170s1290</name>
</gene>
<feature type="compositionally biased region" description="Basic residues" evidence="1">
    <location>
        <begin position="41"/>
        <end position="54"/>
    </location>
</feature>